<proteinExistence type="predicted"/>
<dbReference type="PANTHER" id="PTHR34846:SF11">
    <property type="entry name" value="4-CARBOXYMUCONOLACTONE DECARBOXYLASE FAMILY PROTEIN (AFU_ORTHOLOGUE AFUA_6G11590)"/>
    <property type="match status" value="1"/>
</dbReference>
<evidence type="ECO:0000313" key="2">
    <source>
        <dbReference type="EMBL" id="SDX83036.1"/>
    </source>
</evidence>
<dbReference type="EMBL" id="FNOT01000003">
    <property type="protein sequence ID" value="SDX83036.1"/>
    <property type="molecule type" value="Genomic_DNA"/>
</dbReference>
<reference evidence="3" key="1">
    <citation type="submission" date="2016-10" db="EMBL/GenBank/DDBJ databases">
        <authorList>
            <person name="Varghese N."/>
            <person name="Submissions S."/>
        </authorList>
    </citation>
    <scope>NUCLEOTIDE SEQUENCE [LARGE SCALE GENOMIC DNA]</scope>
    <source>
        <strain evidence="3">DSM 45422</strain>
    </source>
</reference>
<dbReference type="SUPFAM" id="SSF69118">
    <property type="entry name" value="AhpD-like"/>
    <property type="match status" value="1"/>
</dbReference>
<dbReference type="PANTHER" id="PTHR34846">
    <property type="entry name" value="4-CARBOXYMUCONOLACTONE DECARBOXYLASE FAMILY PROTEIN (AFU_ORTHOLOGUE AFUA_6G11590)"/>
    <property type="match status" value="1"/>
</dbReference>
<evidence type="ECO:0000313" key="3">
    <source>
        <dbReference type="Proteomes" id="UP000198921"/>
    </source>
</evidence>
<dbReference type="OrthoDB" id="4617682at2"/>
<sequence>MTASPVEDRLPLPPDDELTTEQRVAVAEISAGPRGGVIGPFAPLLRSPQLMTRLQKVGEHLRFSSGLDRRLFELTILYVSRWWDQDFEWSYHHPLALEAGLDPAVADAIGAGRRPEGMDAAAAAVWDLLDELHRTRQVGDDTYARALAELGDAGVVEVVGAAGYYTTLAMVMNVARTPVPGGSTLPATRVPDGGRR</sequence>
<dbReference type="Proteomes" id="UP000198921">
    <property type="component" value="Unassembled WGS sequence"/>
</dbReference>
<name>A0A1H3EWB8_9ACTN</name>
<evidence type="ECO:0000259" key="1">
    <source>
        <dbReference type="Pfam" id="PF02627"/>
    </source>
</evidence>
<dbReference type="RefSeq" id="WP_091152851.1">
    <property type="nucleotide sequence ID" value="NZ_FNOT01000003.1"/>
</dbReference>
<accession>A0A1H3EWB8</accession>
<dbReference type="AlphaFoldDB" id="A0A1H3EWB8"/>
<dbReference type="InterPro" id="IPR003779">
    <property type="entry name" value="CMD-like"/>
</dbReference>
<dbReference type="STRING" id="1137993.SAMN05660209_01398"/>
<dbReference type="InterPro" id="IPR029032">
    <property type="entry name" value="AhpD-like"/>
</dbReference>
<feature type="domain" description="Carboxymuconolactone decarboxylase-like" evidence="1">
    <location>
        <begin position="48"/>
        <end position="126"/>
    </location>
</feature>
<dbReference type="GO" id="GO:0051920">
    <property type="term" value="F:peroxiredoxin activity"/>
    <property type="evidence" value="ECO:0007669"/>
    <property type="project" value="InterPro"/>
</dbReference>
<keyword evidence="3" id="KW-1185">Reference proteome</keyword>
<protein>
    <submittedName>
        <fullName evidence="2">4-carboxymuconolactone decarboxylase</fullName>
    </submittedName>
</protein>
<gene>
    <name evidence="2" type="ORF">SAMN05660209_01398</name>
</gene>
<dbReference type="Gene3D" id="1.20.1290.10">
    <property type="entry name" value="AhpD-like"/>
    <property type="match status" value="1"/>
</dbReference>
<organism evidence="2 3">
    <name type="scientific">Geodermatophilus africanus</name>
    <dbReference type="NCBI Taxonomy" id="1137993"/>
    <lineage>
        <taxon>Bacteria</taxon>
        <taxon>Bacillati</taxon>
        <taxon>Actinomycetota</taxon>
        <taxon>Actinomycetes</taxon>
        <taxon>Geodermatophilales</taxon>
        <taxon>Geodermatophilaceae</taxon>
        <taxon>Geodermatophilus</taxon>
    </lineage>
</organism>
<dbReference type="Pfam" id="PF02627">
    <property type="entry name" value="CMD"/>
    <property type="match status" value="1"/>
</dbReference>